<dbReference type="GeneTree" id="ENSGT01150000286939"/>
<feature type="domain" description="C2H2-type" evidence="12">
    <location>
        <begin position="335"/>
        <end position="362"/>
    </location>
</feature>
<protein>
    <recommendedName>
        <fullName evidence="12">C2H2-type domain-containing protein</fullName>
    </recommendedName>
</protein>
<dbReference type="Proteomes" id="UP000472263">
    <property type="component" value="Chromosome 19"/>
</dbReference>
<evidence type="ECO:0000256" key="7">
    <source>
        <dbReference type="ARBA" id="ARBA00023125"/>
    </source>
</evidence>
<evidence type="ECO:0000256" key="10">
    <source>
        <dbReference type="PROSITE-ProRule" id="PRU00042"/>
    </source>
</evidence>
<dbReference type="AlphaFoldDB" id="A0A668AEN4"/>
<evidence type="ECO:0000256" key="8">
    <source>
        <dbReference type="ARBA" id="ARBA00023163"/>
    </source>
</evidence>
<dbReference type="GO" id="GO:0005654">
    <property type="term" value="C:nucleoplasm"/>
    <property type="evidence" value="ECO:0007669"/>
    <property type="project" value="TreeGrafter"/>
</dbReference>
<dbReference type="InterPro" id="IPR036236">
    <property type="entry name" value="Znf_C2H2_sf"/>
</dbReference>
<reference evidence="13" key="1">
    <citation type="submission" date="2019-06" db="EMBL/GenBank/DDBJ databases">
        <authorList>
            <consortium name="Wellcome Sanger Institute Data Sharing"/>
        </authorList>
    </citation>
    <scope>NUCLEOTIDE SEQUENCE [LARGE SCALE GENOMIC DNA]</scope>
</reference>
<proteinExistence type="predicted"/>
<evidence type="ECO:0000256" key="6">
    <source>
        <dbReference type="ARBA" id="ARBA00023015"/>
    </source>
</evidence>
<dbReference type="Pfam" id="PF13894">
    <property type="entry name" value="zf-C2H2_4"/>
    <property type="match status" value="1"/>
</dbReference>
<dbReference type="PANTHER" id="PTHR24399:SF70">
    <property type="entry name" value="C2H2-TYPE DOMAIN-CONTAINING PROTEIN"/>
    <property type="match status" value="1"/>
</dbReference>
<dbReference type="SUPFAM" id="SSF57667">
    <property type="entry name" value="beta-beta-alpha zinc fingers"/>
    <property type="match status" value="4"/>
</dbReference>
<reference evidence="13" key="3">
    <citation type="submission" date="2025-09" db="UniProtKB">
        <authorList>
            <consortium name="Ensembl"/>
        </authorList>
    </citation>
    <scope>IDENTIFICATION</scope>
</reference>
<dbReference type="GO" id="GO:0001227">
    <property type="term" value="F:DNA-binding transcription repressor activity, RNA polymerase II-specific"/>
    <property type="evidence" value="ECO:0007669"/>
    <property type="project" value="TreeGrafter"/>
</dbReference>
<feature type="domain" description="C2H2-type" evidence="12">
    <location>
        <begin position="392"/>
        <end position="419"/>
    </location>
</feature>
<dbReference type="GO" id="GO:0008270">
    <property type="term" value="F:zinc ion binding"/>
    <property type="evidence" value="ECO:0007669"/>
    <property type="project" value="UniProtKB-KW"/>
</dbReference>
<dbReference type="InterPro" id="IPR013087">
    <property type="entry name" value="Znf_C2H2_type"/>
</dbReference>
<reference evidence="13" key="2">
    <citation type="submission" date="2025-08" db="UniProtKB">
        <authorList>
            <consortium name="Ensembl"/>
        </authorList>
    </citation>
    <scope>IDENTIFICATION</scope>
</reference>
<evidence type="ECO:0000259" key="12">
    <source>
        <dbReference type="PROSITE" id="PS50157"/>
    </source>
</evidence>
<dbReference type="GO" id="GO:0000978">
    <property type="term" value="F:RNA polymerase II cis-regulatory region sequence-specific DNA binding"/>
    <property type="evidence" value="ECO:0007669"/>
    <property type="project" value="TreeGrafter"/>
</dbReference>
<feature type="domain" description="C2H2-type" evidence="12">
    <location>
        <begin position="420"/>
        <end position="449"/>
    </location>
</feature>
<keyword evidence="9" id="KW-0539">Nucleus</keyword>
<evidence type="ECO:0000313" key="13">
    <source>
        <dbReference type="Ensembl" id="ENSMMDP00005051857.1"/>
    </source>
</evidence>
<feature type="domain" description="C2H2-type" evidence="12">
    <location>
        <begin position="364"/>
        <end position="392"/>
    </location>
</feature>
<dbReference type="Pfam" id="PF00096">
    <property type="entry name" value="zf-C2H2"/>
    <property type="match status" value="3"/>
</dbReference>
<evidence type="ECO:0000256" key="9">
    <source>
        <dbReference type="ARBA" id="ARBA00023242"/>
    </source>
</evidence>
<keyword evidence="14" id="KW-1185">Reference proteome</keyword>
<sequence>MFGFRFLCSPDVDFSSCGDCILRALSFPHMEEIVTVNEPTATGEHVGPVSDEFTDGHNTSDPHQLLLSTKCLQGDNLKAVHHDAETSDPFNRIFQVLPQPNMNVDAQEREAETLLGSLAQSACTEAIRSSEEIAQHKMTHSSDVIYNCGNCQKTYKYFRNFQKHKDLCEKDTNQNWEENEPEAAHETIEKWSSEKGESVSGVPIKASSTSQLSPSGRMCHVRQIRKVRSVKHDESPKRFGLRSTLRAHKLTHNSLYCAACGKVCPDAKTLHAHSVTHRPVRCTMCDKSFNLGALIRHERTHTGDLPFCCAKCPKRFNRHVDLVYHDRKHTGEKRFLCWECGRAFSTNEILKKHMERHSGQHTHFSCPQCKRTFWTRKAVDAHVQIHHKGMRFPCSHCGKLFLSRSALRRHDLIHTGEKPFVCTYQDCAKSFRSGAELRIHTRYHTGERPFKCQICEKGFVQAHYLTIHLRSHTQERPYACPNWERPYQCSLCKKLFQFQYDLKRHELNVCRNTVQQPRNASSKTPEDKDPQDPNQCEVSDKLISQPLDPCDPVIAALSMFISCRKQSCIYL</sequence>
<dbReference type="PANTHER" id="PTHR24399">
    <property type="entry name" value="ZINC FINGER AND BTB DOMAIN-CONTAINING"/>
    <property type="match status" value="1"/>
</dbReference>
<keyword evidence="4 10" id="KW-0863">Zinc-finger</keyword>
<name>A0A668AEN4_9TELE</name>
<evidence type="ECO:0000313" key="14">
    <source>
        <dbReference type="Proteomes" id="UP000472263"/>
    </source>
</evidence>
<comment type="subcellular location">
    <subcellularLocation>
        <location evidence="1">Nucleus</location>
    </subcellularLocation>
</comment>
<feature type="domain" description="C2H2-type" evidence="12">
    <location>
        <begin position="280"/>
        <end position="306"/>
    </location>
</feature>
<keyword evidence="2" id="KW-0479">Metal-binding</keyword>
<dbReference type="InParanoid" id="A0A668AEN4"/>
<dbReference type="Gene3D" id="3.30.160.60">
    <property type="entry name" value="Classic Zinc Finger"/>
    <property type="match status" value="6"/>
</dbReference>
<dbReference type="Ensembl" id="ENSMMDT00005052869.1">
    <property type="protein sequence ID" value="ENSMMDP00005051857.1"/>
    <property type="gene ID" value="ENSMMDG00005023426.1"/>
</dbReference>
<dbReference type="FunFam" id="3.30.160.60:FF:002343">
    <property type="entry name" value="Zinc finger protein 33A"/>
    <property type="match status" value="1"/>
</dbReference>
<evidence type="ECO:0000256" key="11">
    <source>
        <dbReference type="SAM" id="MobiDB-lite"/>
    </source>
</evidence>
<keyword evidence="7" id="KW-0238">DNA-binding</keyword>
<dbReference type="PROSITE" id="PS00028">
    <property type="entry name" value="ZINC_FINGER_C2H2_1"/>
    <property type="match status" value="6"/>
</dbReference>
<dbReference type="PROSITE" id="PS50157">
    <property type="entry name" value="ZINC_FINGER_C2H2_2"/>
    <property type="match status" value="8"/>
</dbReference>
<keyword evidence="6" id="KW-0805">Transcription regulation</keyword>
<feature type="domain" description="C2H2-type" evidence="12">
    <location>
        <begin position="307"/>
        <end position="334"/>
    </location>
</feature>
<accession>A0A668AEN4</accession>
<organism evidence="13 14">
    <name type="scientific">Myripristis murdjan</name>
    <name type="common">pinecone soldierfish</name>
    <dbReference type="NCBI Taxonomy" id="586833"/>
    <lineage>
        <taxon>Eukaryota</taxon>
        <taxon>Metazoa</taxon>
        <taxon>Chordata</taxon>
        <taxon>Craniata</taxon>
        <taxon>Vertebrata</taxon>
        <taxon>Euteleostomi</taxon>
        <taxon>Actinopterygii</taxon>
        <taxon>Neopterygii</taxon>
        <taxon>Teleostei</taxon>
        <taxon>Neoteleostei</taxon>
        <taxon>Acanthomorphata</taxon>
        <taxon>Holocentriformes</taxon>
        <taxon>Holocentridae</taxon>
        <taxon>Myripristis</taxon>
    </lineage>
</organism>
<evidence type="ECO:0000256" key="2">
    <source>
        <dbReference type="ARBA" id="ARBA00022723"/>
    </source>
</evidence>
<dbReference type="FunFam" id="3.30.160.60:FF:000125">
    <property type="entry name" value="Putative zinc finger protein 143"/>
    <property type="match status" value="1"/>
</dbReference>
<feature type="domain" description="C2H2-type" evidence="12">
    <location>
        <begin position="487"/>
        <end position="517"/>
    </location>
</feature>
<evidence type="ECO:0000256" key="1">
    <source>
        <dbReference type="ARBA" id="ARBA00004123"/>
    </source>
</evidence>
<evidence type="ECO:0000256" key="4">
    <source>
        <dbReference type="ARBA" id="ARBA00022771"/>
    </source>
</evidence>
<evidence type="ECO:0000256" key="5">
    <source>
        <dbReference type="ARBA" id="ARBA00022833"/>
    </source>
</evidence>
<keyword evidence="3" id="KW-0677">Repeat</keyword>
<dbReference type="FunFam" id="3.30.160.60:FF:000688">
    <property type="entry name" value="zinc finger protein 197 isoform X1"/>
    <property type="match status" value="1"/>
</dbReference>
<dbReference type="SMART" id="SM00355">
    <property type="entry name" value="ZnF_C2H2"/>
    <property type="match status" value="10"/>
</dbReference>
<feature type="domain" description="C2H2-type" evidence="12">
    <location>
        <begin position="450"/>
        <end position="477"/>
    </location>
</feature>
<keyword evidence="5" id="KW-0862">Zinc</keyword>
<evidence type="ECO:0000256" key="3">
    <source>
        <dbReference type="ARBA" id="ARBA00022737"/>
    </source>
</evidence>
<feature type="region of interest" description="Disordered" evidence="11">
    <location>
        <begin position="192"/>
        <end position="214"/>
    </location>
</feature>
<feature type="region of interest" description="Disordered" evidence="11">
    <location>
        <begin position="516"/>
        <end position="535"/>
    </location>
</feature>
<dbReference type="FunFam" id="3.30.160.60:FF:000290">
    <property type="entry name" value="Zinc finger protein 697 isoform X1"/>
    <property type="match status" value="1"/>
</dbReference>
<keyword evidence="8" id="KW-0804">Transcription</keyword>